<dbReference type="Proteomes" id="UP000003191">
    <property type="component" value="Unassembled WGS sequence"/>
</dbReference>
<keyword evidence="3 5" id="KW-0808">Transferase</keyword>
<keyword evidence="6" id="KW-1185">Reference proteome</keyword>
<comment type="cofactor">
    <cofactor evidence="1">
        <name>pyridoxal 5'-phosphate</name>
        <dbReference type="ChEBI" id="CHEBI:597326"/>
    </cofactor>
</comment>
<evidence type="ECO:0000256" key="2">
    <source>
        <dbReference type="ARBA" id="ARBA00022576"/>
    </source>
</evidence>
<dbReference type="GO" id="GO:0008483">
    <property type="term" value="F:transaminase activity"/>
    <property type="evidence" value="ECO:0007669"/>
    <property type="project" value="UniProtKB-KW"/>
</dbReference>
<gene>
    <name evidence="5" type="ORF">BIFBRE_03516</name>
</gene>
<dbReference type="InterPro" id="IPR015421">
    <property type="entry name" value="PyrdxlP-dep_Trfase_major"/>
</dbReference>
<evidence type="ECO:0000313" key="5">
    <source>
        <dbReference type="EMBL" id="EFE89105.1"/>
    </source>
</evidence>
<sequence length="449" mass="47104">MRFVVRSGQRFGDDGGVPKPVRRWLDTGEAGIPMSNAALISQRAAGLPGNPFAEADARAAAAIAAGEDVIDLSKGNPDGQPPAFVQDALAHAAHDPSLFRYPSFDGLPEYLNAIAGWYESKHGVSVDPATQLLATSGSSVGIATVIQALIDPGETVVAVNPYYPQYEGSTAVAGGRFETIPADPARGFLPDLDAVDPAVWERAKLLILNYPNNPTGAVAAPELYETAVRLAQQYGFIVLNDFAYAGLEFGSTRSLSLLETPGALDVALELGSLSKMYMVAGWRGGFVAGNAEVLAEVKAVHRQTAVLASSVIQQAGAVALESDQSTVAALAVQYQHRFEVVRDGFTQAGLPVSEAQGGLFAWAKVPERWGSAGVHDGTVSEVRVADGSADSANNSAAFVDWLLKTAGVALMPGSCFGKAGEGWVRISLLKHTAELFQAAARVSRALQDK</sequence>
<reference evidence="5 6" key="1">
    <citation type="submission" date="2010-02" db="EMBL/GenBank/DDBJ databases">
        <authorList>
            <person name="Weinstock G."/>
            <person name="Sodergren E."/>
            <person name="Clifton S."/>
            <person name="Fulton L."/>
            <person name="Fulton B."/>
            <person name="Courtney L."/>
            <person name="Fronick C."/>
            <person name="Harrison M."/>
            <person name="Strong C."/>
            <person name="Farmer C."/>
            <person name="Delahaunty K."/>
            <person name="Markovic C."/>
            <person name="Hall O."/>
            <person name="Minx P."/>
            <person name="Tomlinson C."/>
            <person name="Mitreva M."/>
            <person name="Nelson J."/>
            <person name="Hou S."/>
            <person name="Wollam A."/>
            <person name="Pepin K.H."/>
            <person name="Johnson M."/>
            <person name="Bhonagiri V."/>
            <person name="Zhang X."/>
            <person name="Suruliraj S."/>
            <person name="Warren W."/>
            <person name="Chinwalla A."/>
            <person name="Mardis E.R."/>
            <person name="Wilson R.K."/>
        </authorList>
    </citation>
    <scope>NUCLEOTIDE SEQUENCE [LARGE SCALE GENOMIC DNA]</scope>
    <source>
        <strain evidence="5 6">DSM 20213</strain>
    </source>
</reference>
<dbReference type="GO" id="GO:0030170">
    <property type="term" value="F:pyridoxal phosphate binding"/>
    <property type="evidence" value="ECO:0007669"/>
    <property type="project" value="InterPro"/>
</dbReference>
<dbReference type="SUPFAM" id="SSF53383">
    <property type="entry name" value="PLP-dependent transferases"/>
    <property type="match status" value="1"/>
</dbReference>
<dbReference type="Gene3D" id="3.40.640.10">
    <property type="entry name" value="Type I PLP-dependent aspartate aminotransferase-like (Major domain)"/>
    <property type="match status" value="1"/>
</dbReference>
<organism evidence="5 6">
    <name type="scientific">Bifidobacterium breve DSM 20213 = JCM 1192</name>
    <dbReference type="NCBI Taxonomy" id="518634"/>
    <lineage>
        <taxon>Bacteria</taxon>
        <taxon>Bacillati</taxon>
        <taxon>Actinomycetota</taxon>
        <taxon>Actinomycetes</taxon>
        <taxon>Bifidobacteriales</taxon>
        <taxon>Bifidobacteriaceae</taxon>
        <taxon>Bifidobacterium</taxon>
    </lineage>
</organism>
<evidence type="ECO:0000259" key="4">
    <source>
        <dbReference type="Pfam" id="PF00155"/>
    </source>
</evidence>
<keyword evidence="2 5" id="KW-0032">Aminotransferase</keyword>
<dbReference type="PANTHER" id="PTHR42832:SF3">
    <property type="entry name" value="L-GLUTAMINE--4-(METHYLSULFANYL)-2-OXOBUTANOATE AMINOTRANSFERASE"/>
    <property type="match status" value="1"/>
</dbReference>
<accession>D4BN68</accession>
<dbReference type="AlphaFoldDB" id="D4BN68"/>
<dbReference type="EMBL" id="ACCG02000009">
    <property type="protein sequence ID" value="EFE89105.1"/>
    <property type="molecule type" value="Genomic_DNA"/>
</dbReference>
<evidence type="ECO:0000256" key="1">
    <source>
        <dbReference type="ARBA" id="ARBA00001933"/>
    </source>
</evidence>
<dbReference type="InterPro" id="IPR004839">
    <property type="entry name" value="Aminotransferase_I/II_large"/>
</dbReference>
<dbReference type="CDD" id="cd00609">
    <property type="entry name" value="AAT_like"/>
    <property type="match status" value="1"/>
</dbReference>
<proteinExistence type="predicted"/>
<evidence type="ECO:0000256" key="3">
    <source>
        <dbReference type="ARBA" id="ARBA00022679"/>
    </source>
</evidence>
<evidence type="ECO:0000313" key="6">
    <source>
        <dbReference type="Proteomes" id="UP000003191"/>
    </source>
</evidence>
<dbReference type="InterPro" id="IPR050881">
    <property type="entry name" value="LL-DAP_aminotransferase"/>
</dbReference>
<dbReference type="InterPro" id="IPR015424">
    <property type="entry name" value="PyrdxlP-dep_Trfase"/>
</dbReference>
<dbReference type="InterPro" id="IPR015422">
    <property type="entry name" value="PyrdxlP-dep_Trfase_small"/>
</dbReference>
<dbReference type="STRING" id="1685.RY69_1416"/>
<protein>
    <submittedName>
        <fullName evidence="5">Putative LL-diaminopimelate aminotransferase</fullName>
    </submittedName>
</protein>
<dbReference type="Gene3D" id="3.90.1150.10">
    <property type="entry name" value="Aspartate Aminotransferase, domain 1"/>
    <property type="match status" value="1"/>
</dbReference>
<feature type="domain" description="Aminotransferase class I/classII large" evidence="4">
    <location>
        <begin position="68"/>
        <end position="440"/>
    </location>
</feature>
<dbReference type="PATRIC" id="fig|518634.7.peg.603"/>
<dbReference type="PANTHER" id="PTHR42832">
    <property type="entry name" value="AMINO ACID AMINOTRANSFERASE"/>
    <property type="match status" value="1"/>
</dbReference>
<comment type="caution">
    <text evidence="5">The sequence shown here is derived from an EMBL/GenBank/DDBJ whole genome shotgun (WGS) entry which is preliminary data.</text>
</comment>
<name>D4BN68_BIFBR</name>
<dbReference type="Pfam" id="PF00155">
    <property type="entry name" value="Aminotran_1_2"/>
    <property type="match status" value="1"/>
</dbReference>
<dbReference type="HOGENOM" id="CLU_017584_4_5_11"/>